<proteinExistence type="predicted"/>
<protein>
    <submittedName>
        <fullName evidence="1">Uncharacterized protein</fullName>
    </submittedName>
</protein>
<comment type="caution">
    <text evidence="1">The sequence shown here is derived from an EMBL/GenBank/DDBJ whole genome shotgun (WGS) entry which is preliminary data.</text>
</comment>
<dbReference type="AlphaFoldDB" id="X0YA55"/>
<reference evidence="1" key="1">
    <citation type="journal article" date="2014" name="Front. Microbiol.">
        <title>High frequency of phylogenetically diverse reductive dehalogenase-homologous genes in deep subseafloor sedimentary metagenomes.</title>
        <authorList>
            <person name="Kawai M."/>
            <person name="Futagami T."/>
            <person name="Toyoda A."/>
            <person name="Takaki Y."/>
            <person name="Nishi S."/>
            <person name="Hori S."/>
            <person name="Arai W."/>
            <person name="Tsubouchi T."/>
            <person name="Morono Y."/>
            <person name="Uchiyama I."/>
            <person name="Ito T."/>
            <person name="Fujiyama A."/>
            <person name="Inagaki F."/>
            <person name="Takami H."/>
        </authorList>
    </citation>
    <scope>NUCLEOTIDE SEQUENCE</scope>
    <source>
        <strain evidence="1">Expedition CK06-06</strain>
    </source>
</reference>
<dbReference type="EMBL" id="BARS01053624">
    <property type="protein sequence ID" value="GAG52725.1"/>
    <property type="molecule type" value="Genomic_DNA"/>
</dbReference>
<sequence>MPQLKLDIKIDDIESLIFQLPAEQFIILAHAIIEKAETLGMMKLSETGFKEWNEKGEDIYDDA</sequence>
<gene>
    <name evidence="1" type="ORF">S01H1_79532</name>
</gene>
<organism evidence="1">
    <name type="scientific">marine sediment metagenome</name>
    <dbReference type="NCBI Taxonomy" id="412755"/>
    <lineage>
        <taxon>unclassified sequences</taxon>
        <taxon>metagenomes</taxon>
        <taxon>ecological metagenomes</taxon>
    </lineage>
</organism>
<evidence type="ECO:0000313" key="1">
    <source>
        <dbReference type="EMBL" id="GAG52725.1"/>
    </source>
</evidence>
<name>X0YA55_9ZZZZ</name>
<accession>X0YA55</accession>